<evidence type="ECO:0008006" key="12">
    <source>
        <dbReference type="Google" id="ProtNLM"/>
    </source>
</evidence>
<feature type="domain" description="Gamma tubulin complex component protein N-terminal" evidence="9">
    <location>
        <begin position="420"/>
        <end position="682"/>
    </location>
</feature>
<evidence type="ECO:0000256" key="1">
    <source>
        <dbReference type="ARBA" id="ARBA00004245"/>
    </source>
</evidence>
<dbReference type="EMBL" id="JAWJWF010000004">
    <property type="protein sequence ID" value="KAK6633587.1"/>
    <property type="molecule type" value="Genomic_DNA"/>
</dbReference>
<name>A0ABR1B252_POLSC</name>
<evidence type="ECO:0000313" key="10">
    <source>
        <dbReference type="EMBL" id="KAK6633587.1"/>
    </source>
</evidence>
<sequence length="1653" mass="189641">MMDNLIYLLNKLSYQIVYNALNFEKNYNSNPKDEKYFKQCIRKVRQKGCDVLLKKSMVPSVPDPCITDYGGNWSPVTLLFDHGKDLEAVGATKLNDTLLTSMKCLQENEYDCVNDLLKFLLMMKNPIHDSTSQANLSLCESEFLGPMDSITTLTTHPSIHLSDSLSYNEGLKYEESWTRKFDSKFQVLGENSKKNLLLPENLSLASLFSARSNVSNQSQSNSFIFTDFCVDKNHQSERNIFDLSGGTHSSDSPLLDSFVDNPITHRLPSLVNIQRCISRSTNFVKSSDRMKTKLHLLKEEGGNVSESESTSNNEICKPEGVVVKSSRIELKRNSNCSHSFAILYEKSSSQIDPPSELSNDNLLLTMERMKQKIGKSRSPSSSKEIVLGLWEHDKVMLKEFRPELANKLPPLRMITTIEFVEDVKYLLTGINSGTFPYNSEDLCFNMKYGTCLSDITPESLFHFSKEFIETGNYYAKLSSCATQSGKTNLEKCTTISQAFWKSIFDYLELHYSMVLRIPVTTNLMMLKASVKNIHEMIITISNICNVVKEDSLPEGGQLLNYLLSVIENLNRPCIRNIVFGILQNCSAVYFRCILQPWLFKGNLDKTSNEFFVECFKQKINMKSRNYYSSFSIKKENVPSFLMGFEESIYNCGKSIHFLKLFNLQDKFCQILEKLNYPDMCLCLSDQDLEKQEKKFKEYELNVKATCGGSISISSIRNEEKEQEKLFLDYVKECKIKQEEERQKKRLQKLEELKKKREAQNKLLNDEISRMEKEKLKKKVEEQEALRKLEERLQRAADKEKGQIKHEKIILIKYYNEMMRALDTRLNVVESRKRKLQHVSDDDDVSENNTILDIINDNTSISETNKINSKAQTNDLFVESIDLNSNPCYVDTSTITSDINRESVMTINTLTHVRSMDENSNVNSVSLSPSDMNQDVTSQYSTESVSNGDLDNPEYPETGRTVASNEALANKMKVMSSEFGNGNREEIKTKESVKNVVLTQAMRNRLKILQQEFGFELEGWDDLNKQESNTPNKEKLDCTSKNNKHKSIDSNEPKSVQQKTTAATEAMANKLKVLNVEYNSDFDKISKNETDNMRMSVSQRNVAAIEASENKLKVMKSEIGMGSSNLTLPPQAASNYSKVLPSKKKKDFEYNILRGDSDHILIKSVTSNTEICIQGTDHPNTEDSGINLNVCNSVEIKDSVNFQEVDLVRKEEYTNIDKSETNSSKCVSVTKISDSDSFLSTDNIAQETGISDSVVSVAEAEEETACSVQLVNPNYQRALWKDSNISNHKLSYNDVFHKLNHNEFTNTPCTDLMKFQRYLRKSVQIPLIIQEKLANDALLKHLLISANMMSHLKSLRGFFFLSYGEFGRSFIHNTFRSLSRCKESHEFFERSNLSNIVNEALNCSSHRSDQNSQCLSFQIVKMPPFLNHSFHDVLSPFELSYKIEWPLNIILTDKALSKYKSVFKFLLKLKRINWTLNENTLYFNSFFKNPKINRHVLGGSPHYHKLQIFRHAMIQVMVTLDDYIFSNGIQLPWIDFLQDLETTVNIDHLYQKHVRYLKDVLLKCFQTKNSKDLLNCIHNAIELALKFHYTAVSVEFTVLDGKYGHPKFDVLKSTFNEFCTVIKNFLRILKEKIASNQVIKSHYILIEKFDLKLT</sequence>
<evidence type="ECO:0000256" key="5">
    <source>
        <dbReference type="ARBA" id="ARBA00023212"/>
    </source>
</evidence>
<evidence type="ECO:0000256" key="6">
    <source>
        <dbReference type="SAM" id="Coils"/>
    </source>
</evidence>
<keyword evidence="11" id="KW-1185">Reference proteome</keyword>
<evidence type="ECO:0000256" key="2">
    <source>
        <dbReference type="ARBA" id="ARBA00010337"/>
    </source>
</evidence>
<evidence type="ECO:0000256" key="3">
    <source>
        <dbReference type="ARBA" id="ARBA00022490"/>
    </source>
</evidence>
<feature type="coiled-coil region" evidence="6">
    <location>
        <begin position="735"/>
        <end position="798"/>
    </location>
</feature>
<keyword evidence="3" id="KW-0963">Cytoplasm</keyword>
<keyword evidence="5" id="KW-0206">Cytoskeleton</keyword>
<feature type="domain" description="Gamma tubulin complex component C-terminal" evidence="8">
    <location>
        <begin position="1348"/>
        <end position="1630"/>
    </location>
</feature>
<comment type="similarity">
    <text evidence="2">Belongs to the TUBGCP family.</text>
</comment>
<proteinExistence type="inferred from homology"/>
<comment type="subcellular location">
    <subcellularLocation>
        <location evidence="1">Cytoplasm</location>
        <location evidence="1">Cytoskeleton</location>
    </subcellularLocation>
</comment>
<evidence type="ECO:0000259" key="9">
    <source>
        <dbReference type="Pfam" id="PF17681"/>
    </source>
</evidence>
<dbReference type="PANTHER" id="PTHR19302">
    <property type="entry name" value="GAMMA TUBULIN COMPLEX PROTEIN"/>
    <property type="match status" value="1"/>
</dbReference>
<evidence type="ECO:0000313" key="11">
    <source>
        <dbReference type="Proteomes" id="UP001359485"/>
    </source>
</evidence>
<dbReference type="Pfam" id="PF04130">
    <property type="entry name" value="GCP_C_terminal"/>
    <property type="match status" value="1"/>
</dbReference>
<dbReference type="InterPro" id="IPR041470">
    <property type="entry name" value="GCP_N"/>
</dbReference>
<dbReference type="Pfam" id="PF17681">
    <property type="entry name" value="GCP_N_terminal"/>
    <property type="match status" value="1"/>
</dbReference>
<feature type="compositionally biased region" description="Polar residues" evidence="7">
    <location>
        <begin position="926"/>
        <end position="948"/>
    </location>
</feature>
<accession>A0ABR1B252</accession>
<organism evidence="10 11">
    <name type="scientific">Polyplax serrata</name>
    <name type="common">Common mouse louse</name>
    <dbReference type="NCBI Taxonomy" id="468196"/>
    <lineage>
        <taxon>Eukaryota</taxon>
        <taxon>Metazoa</taxon>
        <taxon>Ecdysozoa</taxon>
        <taxon>Arthropoda</taxon>
        <taxon>Hexapoda</taxon>
        <taxon>Insecta</taxon>
        <taxon>Pterygota</taxon>
        <taxon>Neoptera</taxon>
        <taxon>Paraneoptera</taxon>
        <taxon>Psocodea</taxon>
        <taxon>Troctomorpha</taxon>
        <taxon>Phthiraptera</taxon>
        <taxon>Anoplura</taxon>
        <taxon>Polyplacidae</taxon>
        <taxon>Polyplax</taxon>
    </lineage>
</organism>
<gene>
    <name evidence="10" type="ORF">RUM44_004194</name>
</gene>
<comment type="caution">
    <text evidence="10">The sequence shown here is derived from an EMBL/GenBank/DDBJ whole genome shotgun (WGS) entry which is preliminary data.</text>
</comment>
<feature type="region of interest" description="Disordered" evidence="7">
    <location>
        <begin position="919"/>
        <end position="954"/>
    </location>
</feature>
<keyword evidence="4" id="KW-0493">Microtubule</keyword>
<protein>
    <recommendedName>
        <fullName evidence="12">Gamma-tubulin complex component 6</fullName>
    </recommendedName>
</protein>
<feature type="region of interest" description="Disordered" evidence="7">
    <location>
        <begin position="1021"/>
        <end position="1056"/>
    </location>
</feature>
<dbReference type="Proteomes" id="UP001359485">
    <property type="component" value="Unassembled WGS sequence"/>
</dbReference>
<dbReference type="InterPro" id="IPR007259">
    <property type="entry name" value="GCP"/>
</dbReference>
<dbReference type="Gene3D" id="1.20.120.1900">
    <property type="entry name" value="Gamma-tubulin complex, C-terminal domain"/>
    <property type="match status" value="1"/>
</dbReference>
<reference evidence="10 11" key="1">
    <citation type="submission" date="2023-09" db="EMBL/GenBank/DDBJ databases">
        <title>Genomes of two closely related lineages of the louse Polyplax serrata with different host specificities.</title>
        <authorList>
            <person name="Martinu J."/>
            <person name="Tarabai H."/>
            <person name="Stefka J."/>
            <person name="Hypsa V."/>
        </authorList>
    </citation>
    <scope>NUCLEOTIDE SEQUENCE [LARGE SCALE GENOMIC DNA]</scope>
    <source>
        <strain evidence="10">98ZLc_SE</strain>
    </source>
</reference>
<dbReference type="InterPro" id="IPR040457">
    <property type="entry name" value="GCP_C"/>
</dbReference>
<dbReference type="PANTHER" id="PTHR19302:SF70">
    <property type="entry name" value="GAMMA-TUBULIN COMPLEX COMPONENT 6"/>
    <property type="match status" value="1"/>
</dbReference>
<evidence type="ECO:0000256" key="4">
    <source>
        <dbReference type="ARBA" id="ARBA00022701"/>
    </source>
</evidence>
<evidence type="ECO:0000256" key="7">
    <source>
        <dbReference type="SAM" id="MobiDB-lite"/>
    </source>
</evidence>
<evidence type="ECO:0000259" key="8">
    <source>
        <dbReference type="Pfam" id="PF04130"/>
    </source>
</evidence>
<keyword evidence="6" id="KW-0175">Coiled coil</keyword>
<dbReference type="InterPro" id="IPR042241">
    <property type="entry name" value="GCP_C_sf"/>
</dbReference>